<organism evidence="2 3">
    <name type="scientific">Algoriphagus confluentis</name>
    <dbReference type="NCBI Taxonomy" id="1697556"/>
    <lineage>
        <taxon>Bacteria</taxon>
        <taxon>Pseudomonadati</taxon>
        <taxon>Bacteroidota</taxon>
        <taxon>Cytophagia</taxon>
        <taxon>Cytophagales</taxon>
        <taxon>Cyclobacteriaceae</taxon>
        <taxon>Algoriphagus</taxon>
    </lineage>
</organism>
<dbReference type="Pfam" id="PF18480">
    <property type="entry name" value="DUF5615"/>
    <property type="match status" value="1"/>
</dbReference>
<dbReference type="RefSeq" id="WP_338225753.1">
    <property type="nucleotide sequence ID" value="NZ_BTPD01000014.1"/>
</dbReference>
<dbReference type="Proteomes" id="UP001338309">
    <property type="component" value="Unassembled WGS sequence"/>
</dbReference>
<dbReference type="EMBL" id="BTPD01000014">
    <property type="protein sequence ID" value="GMQ31049.1"/>
    <property type="molecule type" value="Genomic_DNA"/>
</dbReference>
<keyword evidence="3" id="KW-1185">Reference proteome</keyword>
<protein>
    <submittedName>
        <fullName evidence="2">DUF5615 family PIN-like protein</fullName>
    </submittedName>
</protein>
<evidence type="ECO:0000313" key="3">
    <source>
        <dbReference type="Proteomes" id="UP001338309"/>
    </source>
</evidence>
<name>A0ABQ6PSS9_9BACT</name>
<sequence length="112" mass="13178">MRLLFDQDISPKILKKGIWFDFEVQHVRFVGLEDSSDLEIFQFARLKNFSIVTFDSDFFDLSILKGFPPKIIWIRTGNLTTKSIFEIFLNHKNHIIEFLENEDSGVLEIINP</sequence>
<proteinExistence type="predicted"/>
<evidence type="ECO:0000259" key="1">
    <source>
        <dbReference type="Pfam" id="PF18480"/>
    </source>
</evidence>
<dbReference type="InterPro" id="IPR041049">
    <property type="entry name" value="DUF5615"/>
</dbReference>
<evidence type="ECO:0000313" key="2">
    <source>
        <dbReference type="EMBL" id="GMQ31049.1"/>
    </source>
</evidence>
<feature type="domain" description="DUF5615" evidence="1">
    <location>
        <begin position="1"/>
        <end position="109"/>
    </location>
</feature>
<reference evidence="2 3" key="1">
    <citation type="submission" date="2023-08" db="EMBL/GenBank/DDBJ databases">
        <title>Draft genome sequence of Algoriphagus confluentis.</title>
        <authorList>
            <person name="Takatani N."/>
            <person name="Hosokawa M."/>
            <person name="Sawabe T."/>
        </authorList>
    </citation>
    <scope>NUCLEOTIDE SEQUENCE [LARGE SCALE GENOMIC DNA]</scope>
    <source>
        <strain evidence="2 3">NBRC 111222</strain>
    </source>
</reference>
<gene>
    <name evidence="2" type="ORF">Aconfl_36920</name>
</gene>
<accession>A0ABQ6PSS9</accession>
<comment type="caution">
    <text evidence="2">The sequence shown here is derived from an EMBL/GenBank/DDBJ whole genome shotgun (WGS) entry which is preliminary data.</text>
</comment>